<evidence type="ECO:0000313" key="2">
    <source>
        <dbReference type="Proteomes" id="UP001165341"/>
    </source>
</evidence>
<dbReference type="Proteomes" id="UP001165341">
    <property type="component" value="Unassembled WGS sequence"/>
</dbReference>
<proteinExistence type="predicted"/>
<name>A0AA41QYX9_9MICO</name>
<dbReference type="RefSeq" id="WP_243013190.1">
    <property type="nucleotide sequence ID" value="NZ_JALGAR010000006.1"/>
</dbReference>
<keyword evidence="2" id="KW-1185">Reference proteome</keyword>
<gene>
    <name evidence="1" type="ORF">MQH31_17985</name>
</gene>
<dbReference type="AlphaFoldDB" id="A0AA41QYX9"/>
<dbReference type="EMBL" id="JALGAR010000006">
    <property type="protein sequence ID" value="MCI4659699.1"/>
    <property type="molecule type" value="Genomic_DNA"/>
</dbReference>
<protein>
    <submittedName>
        <fullName evidence="1">Uncharacterized protein</fullName>
    </submittedName>
</protein>
<reference evidence="1" key="1">
    <citation type="submission" date="2022-03" db="EMBL/GenBank/DDBJ databases">
        <title>Cryobacterium sp. nov. strain ZS14-85, isolated from Antarctic soil.</title>
        <authorList>
            <person name="Li J."/>
            <person name="Niu G."/>
        </authorList>
    </citation>
    <scope>NUCLEOTIDE SEQUENCE</scope>
    <source>
        <strain evidence="1">ZS14-85</strain>
    </source>
</reference>
<evidence type="ECO:0000313" key="1">
    <source>
        <dbReference type="EMBL" id="MCI4659699.1"/>
    </source>
</evidence>
<organism evidence="1 2">
    <name type="scientific">Cryobacterium zhongshanensis</name>
    <dbReference type="NCBI Taxonomy" id="2928153"/>
    <lineage>
        <taxon>Bacteria</taxon>
        <taxon>Bacillati</taxon>
        <taxon>Actinomycetota</taxon>
        <taxon>Actinomycetes</taxon>
        <taxon>Micrococcales</taxon>
        <taxon>Microbacteriaceae</taxon>
        <taxon>Cryobacterium</taxon>
    </lineage>
</organism>
<comment type="caution">
    <text evidence="1">The sequence shown here is derived from an EMBL/GenBank/DDBJ whole genome shotgun (WGS) entry which is preliminary data.</text>
</comment>
<sequence length="73" mass="8230">MTDTKLKVDLEPAVEKDFRQLLEERGLPSINEFIVEALKADRAEKRLRKIQDISTRMWPNGAPEPGAVPGNEA</sequence>
<accession>A0AA41QYX9</accession>